<keyword evidence="1 2" id="KW-0413">Isomerase</keyword>
<dbReference type="InterPro" id="IPR014710">
    <property type="entry name" value="RmlC-like_jellyroll"/>
</dbReference>
<dbReference type="PANTHER" id="PTHR39193">
    <property type="entry name" value="5-DEOXY-GLUCURONATE ISOMERASE"/>
    <property type="match status" value="1"/>
</dbReference>
<dbReference type="EMBL" id="BSOS01000058">
    <property type="protein sequence ID" value="GLR67131.1"/>
    <property type="molecule type" value="Genomic_DNA"/>
</dbReference>
<dbReference type="RefSeq" id="WP_284257848.1">
    <property type="nucleotide sequence ID" value="NZ_BSOS01000058.1"/>
</dbReference>
<dbReference type="Proteomes" id="UP001156641">
    <property type="component" value="Unassembled WGS sequence"/>
</dbReference>
<comment type="caution">
    <text evidence="2">The sequence shown here is derived from an EMBL/GenBank/DDBJ whole genome shotgun (WGS) entry which is preliminary data.</text>
</comment>
<dbReference type="InterPro" id="IPR024203">
    <property type="entry name" value="Deoxy-glucuronate_isom_IolB"/>
</dbReference>
<dbReference type="GO" id="GO:0016853">
    <property type="term" value="F:isomerase activity"/>
    <property type="evidence" value="ECO:0007669"/>
    <property type="project" value="UniProtKB-KW"/>
</dbReference>
<dbReference type="PIRSF" id="PIRSF036628">
    <property type="entry name" value="IolB"/>
    <property type="match status" value="1"/>
</dbReference>
<name>A0ABQ6A3V9_9PROT</name>
<dbReference type="NCBIfam" id="TIGR04378">
    <property type="entry name" value="myo_inos_iolB"/>
    <property type="match status" value="1"/>
</dbReference>
<evidence type="ECO:0000313" key="3">
    <source>
        <dbReference type="Proteomes" id="UP001156641"/>
    </source>
</evidence>
<dbReference type="Gene3D" id="2.60.120.10">
    <property type="entry name" value="Jelly Rolls"/>
    <property type="match status" value="2"/>
</dbReference>
<keyword evidence="3" id="KW-1185">Reference proteome</keyword>
<reference evidence="3" key="1">
    <citation type="journal article" date="2019" name="Int. J. Syst. Evol. Microbiol.">
        <title>The Global Catalogue of Microorganisms (GCM) 10K type strain sequencing project: providing services to taxonomists for standard genome sequencing and annotation.</title>
        <authorList>
            <consortium name="The Broad Institute Genomics Platform"/>
            <consortium name="The Broad Institute Genome Sequencing Center for Infectious Disease"/>
            <person name="Wu L."/>
            <person name="Ma J."/>
        </authorList>
    </citation>
    <scope>NUCLEOTIDE SEQUENCE [LARGE SCALE GENOMIC DNA]</scope>
    <source>
        <strain evidence="3">NBRC 112502</strain>
    </source>
</reference>
<dbReference type="SUPFAM" id="SSF51182">
    <property type="entry name" value="RmlC-like cupins"/>
    <property type="match status" value="1"/>
</dbReference>
<dbReference type="PANTHER" id="PTHR39193:SF1">
    <property type="entry name" value="5-DEOXY-GLUCURONATE ISOMERASE"/>
    <property type="match status" value="1"/>
</dbReference>
<protein>
    <submittedName>
        <fullName evidence="2">5-deoxy-glucuronate isomerase</fullName>
    </submittedName>
</protein>
<dbReference type="InterPro" id="IPR011051">
    <property type="entry name" value="RmlC_Cupin_sf"/>
</dbReference>
<evidence type="ECO:0000256" key="1">
    <source>
        <dbReference type="ARBA" id="ARBA00023235"/>
    </source>
</evidence>
<proteinExistence type="predicted"/>
<gene>
    <name evidence="2" type="primary">iolB</name>
    <name evidence="2" type="ORF">GCM10010909_18120</name>
</gene>
<evidence type="ECO:0000313" key="2">
    <source>
        <dbReference type="EMBL" id="GLR67131.1"/>
    </source>
</evidence>
<organism evidence="2 3">
    <name type="scientific">Acidocella aquatica</name>
    <dbReference type="NCBI Taxonomy" id="1922313"/>
    <lineage>
        <taxon>Bacteria</taxon>
        <taxon>Pseudomonadati</taxon>
        <taxon>Pseudomonadota</taxon>
        <taxon>Alphaproteobacteria</taxon>
        <taxon>Acetobacterales</taxon>
        <taxon>Acidocellaceae</taxon>
        <taxon>Acidocella</taxon>
    </lineage>
</organism>
<accession>A0ABQ6A3V9</accession>
<sequence length="266" mass="28419">MSLYLRRAHQPDAQGRCLTAGLPGQRDGLGHIGLEAFALQPGQAVSRSTGRLETGLVLLSGTGLIEAADLHAEIGGRRSPFEGPGHSVYLPPGAAWRFTPASACELALCHAAVPPGAAPPPPRVIMPGAVRCSTRGAGDNERFIRDLLPETEPAAAMLLVEVITPGGHWSSFPPHKHDTAGPDETALEEIYYHRFRRPGGFGFQRIYDHAGLDEALPLTDGAAVLVPRGYHPVSAAPGCDLYYLNIMAGPERRWQISTDPCFAIAR</sequence>
<dbReference type="Pfam" id="PF04962">
    <property type="entry name" value="KduI"/>
    <property type="match status" value="1"/>
</dbReference>
<dbReference type="InterPro" id="IPR021120">
    <property type="entry name" value="KduI/IolB_isomerase"/>
</dbReference>